<dbReference type="InterPro" id="IPR004875">
    <property type="entry name" value="DDE_SF_endonuclease_dom"/>
</dbReference>
<dbReference type="PANTHER" id="PTHR19303">
    <property type="entry name" value="TRANSPOSON"/>
    <property type="match status" value="1"/>
</dbReference>
<accession>A0A1I7ZR97</accession>
<dbReference type="Pfam" id="PF04236">
    <property type="entry name" value="Transp_Tc5_C"/>
    <property type="match status" value="1"/>
</dbReference>
<dbReference type="Pfam" id="PF03184">
    <property type="entry name" value="DDE_1"/>
    <property type="match status" value="1"/>
</dbReference>
<organism evidence="4 5">
    <name type="scientific">Steinernema glaseri</name>
    <dbReference type="NCBI Taxonomy" id="37863"/>
    <lineage>
        <taxon>Eukaryota</taxon>
        <taxon>Metazoa</taxon>
        <taxon>Ecdysozoa</taxon>
        <taxon>Nematoda</taxon>
        <taxon>Chromadorea</taxon>
        <taxon>Rhabditida</taxon>
        <taxon>Tylenchina</taxon>
        <taxon>Panagrolaimomorpha</taxon>
        <taxon>Strongyloidoidea</taxon>
        <taxon>Steinernematidae</taxon>
        <taxon>Steinernema</taxon>
    </lineage>
</organism>
<sequence>MLTHYYSPHDASSYITSAEIAVVGRILEAIDDWEVGFDDEADALHFGQDLPDRRTSETDSSDDEHRGVQRIERIGEDSDETISVCGEDDSDQEDSGQGASGQELSDLEEIGQEDKDQADSGHEGSDEQEKDEEYVNGGSPPKKRRRACPYNLETMKTIVDRIDGKDGIKWHLKTVQSRYKFRRSIRRASRRQQIELNTELLDYFREMHDAGLIMRDCDLQNKALDIAFTKKMTDFKKAHNIVSRKITSFVTRKALNDLEDTKKQCESFKVQIKNVLRDTDPSNVGPNPPYVFHISLKVWNTDQTPMRLECVGGHTLTWRGSKNVEAVGQRAKALTHSLTIQPVISCSGELQLPVLVCFAESPAPQCFQKQLKNFKYLHCVYSKYGMMSSALTCDWMSDVFLQNSEPKSVLILDSWTGYKRATKAHSEDVDIRIIPPKGTSMVQPLDLYFNRQLKDYYRKLTAMATRGDPDFIVSVRKNMATLLNITMKQFSAPRFKNMIQYAWYAAGFTDVHPEPFTTPARYAFNLGGTDRICSCGSFAVIRCAICEKPFCIKHFATQEEHDCPMPNP</sequence>
<feature type="region of interest" description="Disordered" evidence="1">
    <location>
        <begin position="48"/>
        <end position="148"/>
    </location>
</feature>
<feature type="compositionally biased region" description="Basic and acidic residues" evidence="1">
    <location>
        <begin position="50"/>
        <end position="76"/>
    </location>
</feature>
<evidence type="ECO:0000259" key="3">
    <source>
        <dbReference type="Pfam" id="PF04236"/>
    </source>
</evidence>
<evidence type="ECO:0000313" key="5">
    <source>
        <dbReference type="WBParaSite" id="L893_g28749.t2"/>
    </source>
</evidence>
<dbReference type="InterPro" id="IPR007350">
    <property type="entry name" value="Transposase_Tc5_C"/>
</dbReference>
<feature type="domain" description="DDE-1" evidence="2">
    <location>
        <begin position="347"/>
        <end position="464"/>
    </location>
</feature>
<dbReference type="GO" id="GO:0003677">
    <property type="term" value="F:DNA binding"/>
    <property type="evidence" value="ECO:0007669"/>
    <property type="project" value="TreeGrafter"/>
</dbReference>
<dbReference type="WBParaSite" id="L893_g28749.t2">
    <property type="protein sequence ID" value="L893_g28749.t2"/>
    <property type="gene ID" value="L893_g28749"/>
</dbReference>
<name>A0A1I7ZR97_9BILA</name>
<reference evidence="5" key="1">
    <citation type="submission" date="2016-11" db="UniProtKB">
        <authorList>
            <consortium name="WormBaseParasite"/>
        </authorList>
    </citation>
    <scope>IDENTIFICATION</scope>
</reference>
<dbReference type="PANTHER" id="PTHR19303:SF73">
    <property type="entry name" value="PROTEIN PDC2"/>
    <property type="match status" value="1"/>
</dbReference>
<protein>
    <submittedName>
        <fullName evidence="5">DDE-1 domain-containing protein</fullName>
    </submittedName>
</protein>
<dbReference type="Proteomes" id="UP000095287">
    <property type="component" value="Unplaced"/>
</dbReference>
<dbReference type="AlphaFoldDB" id="A0A1I7ZR97"/>
<evidence type="ECO:0000256" key="1">
    <source>
        <dbReference type="SAM" id="MobiDB-lite"/>
    </source>
</evidence>
<feature type="compositionally biased region" description="Basic and acidic residues" evidence="1">
    <location>
        <begin position="112"/>
        <end position="127"/>
    </location>
</feature>
<feature type="domain" description="Transposase Tc5 C-terminal" evidence="3">
    <location>
        <begin position="503"/>
        <end position="563"/>
    </location>
</feature>
<evidence type="ECO:0000313" key="4">
    <source>
        <dbReference type="Proteomes" id="UP000095287"/>
    </source>
</evidence>
<dbReference type="InterPro" id="IPR050863">
    <property type="entry name" value="CenT-Element_Derived"/>
</dbReference>
<dbReference type="GO" id="GO:0005634">
    <property type="term" value="C:nucleus"/>
    <property type="evidence" value="ECO:0007669"/>
    <property type="project" value="TreeGrafter"/>
</dbReference>
<keyword evidence="4" id="KW-1185">Reference proteome</keyword>
<proteinExistence type="predicted"/>
<evidence type="ECO:0000259" key="2">
    <source>
        <dbReference type="Pfam" id="PF03184"/>
    </source>
</evidence>